<dbReference type="EMBL" id="QXEC01000043">
    <property type="protein sequence ID" value="RIV31330.1"/>
    <property type="molecule type" value="Genomic_DNA"/>
</dbReference>
<name>A0A418MN12_9ACTN</name>
<proteinExistence type="predicted"/>
<sequence length="84" mass="9546">MVADVLDDAGLLDDDRQPAILAWFTISTASLPALMRDEPTEWLQEMRHGSTSPPRRKPRADSTISTHLRWALPTLQQWATRHVV</sequence>
<evidence type="ECO:0000313" key="2">
    <source>
        <dbReference type="EMBL" id="RIV31330.1"/>
    </source>
</evidence>
<evidence type="ECO:0000313" key="3">
    <source>
        <dbReference type="Proteomes" id="UP000283832"/>
    </source>
</evidence>
<organism evidence="2 3">
    <name type="scientific">Micromonospora radicis</name>
    <dbReference type="NCBI Taxonomy" id="1894971"/>
    <lineage>
        <taxon>Bacteria</taxon>
        <taxon>Bacillati</taxon>
        <taxon>Actinomycetota</taxon>
        <taxon>Actinomycetes</taxon>
        <taxon>Micromonosporales</taxon>
        <taxon>Micromonosporaceae</taxon>
        <taxon>Micromonospora</taxon>
    </lineage>
</organism>
<dbReference type="OrthoDB" id="3216692at2"/>
<accession>A0A418MN12</accession>
<evidence type="ECO:0000256" key="1">
    <source>
        <dbReference type="SAM" id="MobiDB-lite"/>
    </source>
</evidence>
<keyword evidence="3" id="KW-1185">Reference proteome</keyword>
<dbReference type="AlphaFoldDB" id="A0A418MN12"/>
<dbReference type="Proteomes" id="UP000283832">
    <property type="component" value="Unassembled WGS sequence"/>
</dbReference>
<feature type="region of interest" description="Disordered" evidence="1">
    <location>
        <begin position="44"/>
        <end position="63"/>
    </location>
</feature>
<gene>
    <name evidence="2" type="ORF">D2L64_25785</name>
</gene>
<dbReference type="RefSeq" id="WP_119579800.1">
    <property type="nucleotide sequence ID" value="NZ_QXEC01000043.1"/>
</dbReference>
<comment type="caution">
    <text evidence="2">The sequence shown here is derived from an EMBL/GenBank/DDBJ whole genome shotgun (WGS) entry which is preliminary data.</text>
</comment>
<reference evidence="2 3" key="1">
    <citation type="submission" date="2018-08" db="EMBL/GenBank/DDBJ databases">
        <title>Jishengella sp. nov., isolated from a root of Azadirachta indica A. Juss. var. siamensis Valenton.</title>
        <authorList>
            <person name="Kuncharoen N."/>
            <person name="Tanasupawat S."/>
            <person name="Kudo T."/>
            <person name="Ohkuma M."/>
        </authorList>
    </citation>
    <scope>NUCLEOTIDE SEQUENCE [LARGE SCALE GENOMIC DNA]</scope>
    <source>
        <strain evidence="2 3">AZ1-13</strain>
    </source>
</reference>
<protein>
    <submittedName>
        <fullName evidence="2">Uncharacterized protein</fullName>
    </submittedName>
</protein>